<dbReference type="RefSeq" id="WP_213668260.1">
    <property type="nucleotide sequence ID" value="NZ_JAHCDA010000001.1"/>
</dbReference>
<evidence type="ECO:0000313" key="1">
    <source>
        <dbReference type="EMBL" id="MBS7809570.1"/>
    </source>
</evidence>
<keyword evidence="2" id="KW-1185">Reference proteome</keyword>
<reference evidence="1 2" key="1">
    <citation type="submission" date="2021-05" db="EMBL/GenBank/DDBJ databases">
        <title>Roseococcus sp. XZZS9, whole genome shotgun sequencing project.</title>
        <authorList>
            <person name="Zhao G."/>
            <person name="Shen L."/>
        </authorList>
    </citation>
    <scope>NUCLEOTIDE SEQUENCE [LARGE SCALE GENOMIC DNA]</scope>
    <source>
        <strain evidence="1 2">XZZS9</strain>
    </source>
</reference>
<accession>A0ABS5Q9E0</accession>
<sequence length="186" mass="20007">MRGGTASTPEDDRPGYLEAIERVGVLRALAPFDPRIAGTPPLGLDLPSSDIDILCHAPDAAAFTLAAWEAFGGYSGFLIRQWTGADRPVVCNFTAQGWPFEIFGQALPVDRQQGWRHFLVERRLLEWGGPAFRSAVMIARSEGAKTEPAFAAALRLPGDPYEALLTLEAGPDDALRGLLGAAGYRA</sequence>
<proteinExistence type="predicted"/>
<name>A0ABS5Q9E0_9PROT</name>
<organism evidence="1 2">
    <name type="scientific">Roseococcus pinisoli</name>
    <dbReference type="NCBI Taxonomy" id="2835040"/>
    <lineage>
        <taxon>Bacteria</taxon>
        <taxon>Pseudomonadati</taxon>
        <taxon>Pseudomonadota</taxon>
        <taxon>Alphaproteobacteria</taxon>
        <taxon>Acetobacterales</taxon>
        <taxon>Roseomonadaceae</taxon>
        <taxon>Roseococcus</taxon>
    </lineage>
</organism>
<evidence type="ECO:0000313" key="2">
    <source>
        <dbReference type="Proteomes" id="UP000766336"/>
    </source>
</evidence>
<dbReference type="EMBL" id="JAHCDA010000001">
    <property type="protein sequence ID" value="MBS7809570.1"/>
    <property type="molecule type" value="Genomic_DNA"/>
</dbReference>
<dbReference type="Proteomes" id="UP000766336">
    <property type="component" value="Unassembled WGS sequence"/>
</dbReference>
<dbReference type="InterPro" id="IPR025365">
    <property type="entry name" value="DUF4269"/>
</dbReference>
<gene>
    <name evidence="1" type="ORF">KHU32_01385</name>
</gene>
<protein>
    <submittedName>
        <fullName evidence="1">DUF4269 domain-containing protein</fullName>
    </submittedName>
</protein>
<dbReference type="Pfam" id="PF14091">
    <property type="entry name" value="DUF4269"/>
    <property type="match status" value="1"/>
</dbReference>
<comment type="caution">
    <text evidence="1">The sequence shown here is derived from an EMBL/GenBank/DDBJ whole genome shotgun (WGS) entry which is preliminary data.</text>
</comment>